<dbReference type="EMBL" id="LJVE01000100">
    <property type="protein sequence ID" value="KPL13503.1"/>
    <property type="molecule type" value="Genomic_DNA"/>
</dbReference>
<organism evidence="1 2">
    <name type="scientific">candidate division WOR_3 bacterium SM1_77</name>
    <dbReference type="NCBI Taxonomy" id="1703778"/>
    <lineage>
        <taxon>Bacteria</taxon>
        <taxon>Bacteria division WOR-3</taxon>
    </lineage>
</organism>
<proteinExistence type="predicted"/>
<protein>
    <submittedName>
        <fullName evidence="1">Uncharacterized protein</fullName>
    </submittedName>
</protein>
<reference evidence="1 2" key="1">
    <citation type="journal article" date="2015" name="Microbiome">
        <title>Genomic resolution of linkages in carbon, nitrogen, and sulfur cycling among widespread estuary sediment bacteria.</title>
        <authorList>
            <person name="Baker B.J."/>
            <person name="Lazar C.S."/>
            <person name="Teske A.P."/>
            <person name="Dick G.J."/>
        </authorList>
    </citation>
    <scope>NUCLEOTIDE SEQUENCE [LARGE SCALE GENOMIC DNA]</scope>
    <source>
        <strain evidence="1">SM1_77</strain>
    </source>
</reference>
<dbReference type="Proteomes" id="UP000050975">
    <property type="component" value="Unassembled WGS sequence"/>
</dbReference>
<dbReference type="AlphaFoldDB" id="A0A0S8JV20"/>
<evidence type="ECO:0000313" key="2">
    <source>
        <dbReference type="Proteomes" id="UP000050975"/>
    </source>
</evidence>
<accession>A0A0S8JV20</accession>
<comment type="caution">
    <text evidence="1">The sequence shown here is derived from an EMBL/GenBank/DDBJ whole genome shotgun (WGS) entry which is preliminary data.</text>
</comment>
<evidence type="ECO:0000313" key="1">
    <source>
        <dbReference type="EMBL" id="KPL13503.1"/>
    </source>
</evidence>
<name>A0A0S8JV20_UNCW3</name>
<gene>
    <name evidence="1" type="ORF">AMJ74_05135</name>
</gene>
<sequence>MIKEEYKFGCLAINTWMSNQITTPQKICDNLWLLVSPYKWMLHRWRNDLGRFRAKEFEQTNCIILVTKPAQHIDLLDHDNKVLERNVLSIYYALLLSGVARHSEPGFILTGSNKKGQKDVKSYTPLLAHRKAGKTLAKAIEIATVQDAVCLAKILSGIYLTKNKYSRIKKGFRILIDSMRNTIALERLHQSVRAIEAVVRPEKRRTRKHFVERCQFLIGRSRAKQNELGEIFDLRSREEHLIEVDDLLSKYGKDKIDTLIYLRAYQTEIIAEKMYRKILTSQDLRRFFMDDASIKKLWNERGQIIKRLWGTPINLDTLISRRSGFFLRTD</sequence>